<dbReference type="Proteomes" id="UP000006833">
    <property type="component" value="Chromosome"/>
</dbReference>
<dbReference type="InterPro" id="IPR028082">
    <property type="entry name" value="Peripla_BP_I"/>
</dbReference>
<dbReference type="Gene3D" id="3.40.50.2300">
    <property type="match status" value="2"/>
</dbReference>
<dbReference type="GO" id="GO:0030313">
    <property type="term" value="C:cell envelope"/>
    <property type="evidence" value="ECO:0007669"/>
    <property type="project" value="UniProtKB-SubCell"/>
</dbReference>
<organism evidence="5 6">
    <name type="scientific">Dinoroseobacter shibae (strain DSM 16493 / NCIMB 14021 / DFL 12)</name>
    <dbReference type="NCBI Taxonomy" id="398580"/>
    <lineage>
        <taxon>Bacteria</taxon>
        <taxon>Pseudomonadati</taxon>
        <taxon>Pseudomonadota</taxon>
        <taxon>Alphaproteobacteria</taxon>
        <taxon>Rhodobacterales</taxon>
        <taxon>Roseobacteraceae</taxon>
        <taxon>Dinoroseobacter</taxon>
    </lineage>
</organism>
<dbReference type="Pfam" id="PF13407">
    <property type="entry name" value="Peripla_BP_4"/>
    <property type="match status" value="1"/>
</dbReference>
<dbReference type="AlphaFoldDB" id="A8LR94"/>
<dbReference type="PANTHER" id="PTHR46847:SF1">
    <property type="entry name" value="D-ALLOSE-BINDING PERIPLASMIC PROTEIN-RELATED"/>
    <property type="match status" value="1"/>
</dbReference>
<keyword evidence="3" id="KW-0732">Signal</keyword>
<dbReference type="InterPro" id="IPR025997">
    <property type="entry name" value="SBP_2_dom"/>
</dbReference>
<evidence type="ECO:0000256" key="3">
    <source>
        <dbReference type="ARBA" id="ARBA00022729"/>
    </source>
</evidence>
<evidence type="ECO:0000313" key="5">
    <source>
        <dbReference type="EMBL" id="ABV94017.1"/>
    </source>
</evidence>
<dbReference type="eggNOG" id="COG1879">
    <property type="taxonomic scope" value="Bacteria"/>
</dbReference>
<dbReference type="EMBL" id="CP000830">
    <property type="protein sequence ID" value="ABV94017.1"/>
    <property type="molecule type" value="Genomic_DNA"/>
</dbReference>
<evidence type="ECO:0000259" key="4">
    <source>
        <dbReference type="Pfam" id="PF13407"/>
    </source>
</evidence>
<sequence>MLRTIISIGLAAGLWGVGPPVSAAAADRQVLCVLVPHFKDEYWLSVGFGLEEEARKQNVELLFFEAGGYRARATQIAQLERCAALGVDAILIGAVSSDHPDLTETLAQVSADTPVFGLINEIRSDALSARIGVDWTEMGHILGTFLRDRHPSGSEPKTAVLLTGPAESGWTGPLEAGLRDGLAGSTVTILDIYRADTGLRQQLRLAEEALEHHPKVDYLIGSAPAIEAAIGLFASHAAPDRPQMLATYVSHTIKRSLMNGNVLAASFDDPMFQARLAMLAAVSEAPGQARVVGPEVRLLRAGDETLGQIPTSPAKYFPTLQ</sequence>
<name>A8LR94_DINSH</name>
<evidence type="ECO:0000313" key="6">
    <source>
        <dbReference type="Proteomes" id="UP000006833"/>
    </source>
</evidence>
<accession>A8LR94</accession>
<evidence type="ECO:0000256" key="1">
    <source>
        <dbReference type="ARBA" id="ARBA00004196"/>
    </source>
</evidence>
<gene>
    <name evidence="5" type="ordered locus">Dshi_2281</name>
</gene>
<protein>
    <submittedName>
        <fullName evidence="5">Periplasmic binding protein</fullName>
    </submittedName>
</protein>
<feature type="domain" description="Periplasmic binding protein" evidence="4">
    <location>
        <begin position="33"/>
        <end position="287"/>
    </location>
</feature>
<comment type="subcellular location">
    <subcellularLocation>
        <location evidence="1">Cell envelope</location>
    </subcellularLocation>
</comment>
<dbReference type="KEGG" id="dsh:Dshi_2281"/>
<keyword evidence="6" id="KW-1185">Reference proteome</keyword>
<dbReference type="NCBIfam" id="NF008185">
    <property type="entry name" value="PRK10936.1"/>
    <property type="match status" value="1"/>
</dbReference>
<dbReference type="OrthoDB" id="9773673at2"/>
<comment type="similarity">
    <text evidence="2">Belongs to the bacterial solute-binding protein 2 family.</text>
</comment>
<reference evidence="6" key="1">
    <citation type="journal article" date="2010" name="ISME J.">
        <title>The complete genome sequence of the algal symbiont Dinoroseobacter shibae: a hitchhiker's guide to life in the sea.</title>
        <authorList>
            <person name="Wagner-Dobler I."/>
            <person name="Ballhausen B."/>
            <person name="Berger M."/>
            <person name="Brinkhoff T."/>
            <person name="Buchholz I."/>
            <person name="Bunk B."/>
            <person name="Cypionka H."/>
            <person name="Daniel R."/>
            <person name="Drepper T."/>
            <person name="Gerdts G."/>
            <person name="Hahnke S."/>
            <person name="Han C."/>
            <person name="Jahn D."/>
            <person name="Kalhoefer D."/>
            <person name="Kiss H."/>
            <person name="Klenk H.P."/>
            <person name="Kyrpides N."/>
            <person name="Liebl W."/>
            <person name="Liesegang H."/>
            <person name="Meincke L."/>
            <person name="Pati A."/>
            <person name="Petersen J."/>
            <person name="Piekarski T."/>
            <person name="Pommerenke C."/>
            <person name="Pradella S."/>
            <person name="Pukall R."/>
            <person name="Rabus R."/>
            <person name="Stackebrandt E."/>
            <person name="Thole S."/>
            <person name="Thompson L."/>
            <person name="Tielen P."/>
            <person name="Tomasch J."/>
            <person name="von Jan M."/>
            <person name="Wanphrut N."/>
            <person name="Wichels A."/>
            <person name="Zech H."/>
            <person name="Simon M."/>
        </authorList>
    </citation>
    <scope>NUCLEOTIDE SEQUENCE [LARGE SCALE GENOMIC DNA]</scope>
    <source>
        <strain evidence="6">DSM 16493 / NCIMB 14021 / DFL 12</strain>
    </source>
</reference>
<dbReference type="STRING" id="398580.Dshi_2281"/>
<evidence type="ECO:0000256" key="2">
    <source>
        <dbReference type="ARBA" id="ARBA00007639"/>
    </source>
</evidence>
<dbReference type="SUPFAM" id="SSF53822">
    <property type="entry name" value="Periplasmic binding protein-like I"/>
    <property type="match status" value="1"/>
</dbReference>
<dbReference type="PANTHER" id="PTHR46847">
    <property type="entry name" value="D-ALLOSE-BINDING PERIPLASMIC PROTEIN-RELATED"/>
    <property type="match status" value="1"/>
</dbReference>
<dbReference type="GO" id="GO:0030246">
    <property type="term" value="F:carbohydrate binding"/>
    <property type="evidence" value="ECO:0007669"/>
    <property type="project" value="UniProtKB-ARBA"/>
</dbReference>
<dbReference type="HOGENOM" id="CLU_053104_0_0_5"/>
<proteinExistence type="inferred from homology"/>
<dbReference type="CDD" id="cd06306">
    <property type="entry name" value="PBP1_TorT-like"/>
    <property type="match status" value="1"/>
</dbReference>